<reference evidence="1 2" key="1">
    <citation type="journal article" date="2023" name="Elife">
        <title>Identification of key yeast species and microbe-microbe interactions impacting larval growth of Drosophila in the wild.</title>
        <authorList>
            <person name="Mure A."/>
            <person name="Sugiura Y."/>
            <person name="Maeda R."/>
            <person name="Honda K."/>
            <person name="Sakurai N."/>
            <person name="Takahashi Y."/>
            <person name="Watada M."/>
            <person name="Katoh T."/>
            <person name="Gotoh A."/>
            <person name="Gotoh Y."/>
            <person name="Taniguchi I."/>
            <person name="Nakamura K."/>
            <person name="Hayashi T."/>
            <person name="Katayama T."/>
            <person name="Uemura T."/>
            <person name="Hattori Y."/>
        </authorList>
    </citation>
    <scope>NUCLEOTIDE SEQUENCE [LARGE SCALE GENOMIC DNA]</scope>
    <source>
        <strain evidence="1 2">PK-24</strain>
    </source>
</reference>
<organism evidence="1 2">
    <name type="scientific">Pichia kluyveri</name>
    <name type="common">Yeast</name>
    <dbReference type="NCBI Taxonomy" id="36015"/>
    <lineage>
        <taxon>Eukaryota</taxon>
        <taxon>Fungi</taxon>
        <taxon>Dikarya</taxon>
        <taxon>Ascomycota</taxon>
        <taxon>Saccharomycotina</taxon>
        <taxon>Pichiomycetes</taxon>
        <taxon>Pichiales</taxon>
        <taxon>Pichiaceae</taxon>
        <taxon>Pichia</taxon>
    </lineage>
</organism>
<comment type="caution">
    <text evidence="1">The sequence shown here is derived from an EMBL/GenBank/DDBJ whole genome shotgun (WGS) entry which is preliminary data.</text>
</comment>
<sequence>MNTNLLLEQLNENTLVVNEIPNGIKTKIIKKKSFFIEYGYVKYNNVNILITCKKTYKKYFVKLELLEESFSNVSVSNNTSKRTAISSVPSSAGSMVPERKTSRLNDNLNDESTIVNDYTNDYEYDEYINDNTGEFSSINFKKLDDYYKNMNLNSFDLRKFKTNLSNLRKRIDHRKQFR</sequence>
<name>A0AAV5R779_PICKL</name>
<protein>
    <submittedName>
        <fullName evidence="1">Uncharacterized protein</fullName>
    </submittedName>
</protein>
<dbReference type="Proteomes" id="UP001378960">
    <property type="component" value="Unassembled WGS sequence"/>
</dbReference>
<gene>
    <name evidence="1" type="ORF">DAPK24_034120</name>
</gene>
<evidence type="ECO:0000313" key="1">
    <source>
        <dbReference type="EMBL" id="GMM46837.1"/>
    </source>
</evidence>
<accession>A0AAV5R779</accession>
<dbReference type="EMBL" id="BTGB01000005">
    <property type="protein sequence ID" value="GMM46837.1"/>
    <property type="molecule type" value="Genomic_DNA"/>
</dbReference>
<keyword evidence="2" id="KW-1185">Reference proteome</keyword>
<evidence type="ECO:0000313" key="2">
    <source>
        <dbReference type="Proteomes" id="UP001378960"/>
    </source>
</evidence>
<dbReference type="AlphaFoldDB" id="A0AAV5R779"/>
<proteinExistence type="predicted"/>